<organism evidence="4 5">
    <name type="scientific">Exilibacterium tricleocarpae</name>
    <dbReference type="NCBI Taxonomy" id="2591008"/>
    <lineage>
        <taxon>Bacteria</taxon>
        <taxon>Pseudomonadati</taxon>
        <taxon>Pseudomonadota</taxon>
        <taxon>Gammaproteobacteria</taxon>
        <taxon>Cellvibrionales</taxon>
        <taxon>Cellvibrionaceae</taxon>
        <taxon>Exilibacterium</taxon>
    </lineage>
</organism>
<dbReference type="InterPro" id="IPR013324">
    <property type="entry name" value="RNA_pol_sigma_r3/r4-like"/>
</dbReference>
<dbReference type="AlphaFoldDB" id="A0A545U5H3"/>
<reference evidence="4 5" key="1">
    <citation type="submission" date="2019-06" db="EMBL/GenBank/DDBJ databases">
        <title>Whole genome sequence for Cellvibrionaceae sp. R142.</title>
        <authorList>
            <person name="Wang G."/>
        </authorList>
    </citation>
    <scope>NUCLEOTIDE SEQUENCE [LARGE SCALE GENOMIC DNA]</scope>
    <source>
        <strain evidence="4 5">R142</strain>
    </source>
</reference>
<evidence type="ECO:0000259" key="2">
    <source>
        <dbReference type="Pfam" id="PF08281"/>
    </source>
</evidence>
<dbReference type="Pfam" id="PF20239">
    <property type="entry name" value="DUF6596"/>
    <property type="match status" value="1"/>
</dbReference>
<dbReference type="GO" id="GO:0016987">
    <property type="term" value="F:sigma factor activity"/>
    <property type="evidence" value="ECO:0007669"/>
    <property type="project" value="InterPro"/>
</dbReference>
<sequence length="416" mass="46594">MDPAQAVIAQTVKHEWGRLYASLVKYLNDFDLAEEVLQEALVAALEHWPGEGVPASPRAWLLQTARRKAIDRIRRRRNFAAKAAELEVLLELERQEGEMTTDDTFPDERLKLVFTCCHPALGEQARVALTLRTLGGLTTTEIARAFLLPETTLAQRLVRAKRKIKAANIPYKVPDPDQWQERLSSVLAVIYLIFNEGYTATQGGSLTREELCGEAIRLGQLLTRLLQGEPEAAGLLALMLLHDSRREARVDGHGGYLTLEQQDRDRWDRGRIRAGITYLDTALSLRRPGPYQIQAAISAVHARAAAFADTDWHEITLLYDKLYELQPSPVIKLNAAVAHSFHRGAAAGLRALEQLQTELHRYQPYHAARADMLKRVGATEAAIEAYKSAIQLSSNQVERDYLERQLRKAAGRGGQS</sequence>
<dbReference type="InterPro" id="IPR014284">
    <property type="entry name" value="RNA_pol_sigma-70_dom"/>
</dbReference>
<evidence type="ECO:0000313" key="5">
    <source>
        <dbReference type="Proteomes" id="UP000319732"/>
    </source>
</evidence>
<dbReference type="Pfam" id="PF08281">
    <property type="entry name" value="Sigma70_r4_2"/>
    <property type="match status" value="1"/>
</dbReference>
<keyword evidence="5" id="KW-1185">Reference proteome</keyword>
<accession>A0A545U5H3</accession>
<dbReference type="NCBIfam" id="TIGR02937">
    <property type="entry name" value="sigma70-ECF"/>
    <property type="match status" value="1"/>
</dbReference>
<dbReference type="OrthoDB" id="9780299at2"/>
<feature type="domain" description="RNA polymerase sigma factor 70 region 4 type 2" evidence="2">
    <location>
        <begin position="114"/>
        <end position="164"/>
    </location>
</feature>
<protein>
    <submittedName>
        <fullName evidence="4">RNA polymerase sigma factor</fullName>
    </submittedName>
</protein>
<dbReference type="GO" id="GO:0003677">
    <property type="term" value="F:DNA binding"/>
    <property type="evidence" value="ECO:0007669"/>
    <property type="project" value="InterPro"/>
</dbReference>
<dbReference type="Gene3D" id="1.10.1740.10">
    <property type="match status" value="1"/>
</dbReference>
<dbReference type="InterPro" id="IPR013325">
    <property type="entry name" value="RNA_pol_sigma_r2"/>
</dbReference>
<proteinExistence type="predicted"/>
<dbReference type="InterPro" id="IPR013249">
    <property type="entry name" value="RNA_pol_sigma70_r4_t2"/>
</dbReference>
<dbReference type="Gene3D" id="1.10.10.10">
    <property type="entry name" value="Winged helix-like DNA-binding domain superfamily/Winged helix DNA-binding domain"/>
    <property type="match status" value="1"/>
</dbReference>
<evidence type="ECO:0000259" key="3">
    <source>
        <dbReference type="Pfam" id="PF20239"/>
    </source>
</evidence>
<dbReference type="PANTHER" id="PTHR47756:SF2">
    <property type="entry name" value="BLL6612 PROTEIN"/>
    <property type="match status" value="1"/>
</dbReference>
<dbReference type="InterPro" id="IPR046531">
    <property type="entry name" value="DUF6596"/>
</dbReference>
<evidence type="ECO:0000313" key="4">
    <source>
        <dbReference type="EMBL" id="TQV84719.1"/>
    </source>
</evidence>
<dbReference type="InterPro" id="IPR036388">
    <property type="entry name" value="WH-like_DNA-bd_sf"/>
</dbReference>
<dbReference type="Pfam" id="PF04542">
    <property type="entry name" value="Sigma70_r2"/>
    <property type="match status" value="1"/>
</dbReference>
<comment type="caution">
    <text evidence="4">The sequence shown here is derived from an EMBL/GenBank/DDBJ whole genome shotgun (WGS) entry which is preliminary data.</text>
</comment>
<dbReference type="EMBL" id="VHSG01000005">
    <property type="protein sequence ID" value="TQV84719.1"/>
    <property type="molecule type" value="Genomic_DNA"/>
</dbReference>
<gene>
    <name evidence="4" type="ORF">FKG94_04135</name>
</gene>
<dbReference type="PANTHER" id="PTHR47756">
    <property type="entry name" value="BLL6612 PROTEIN-RELATED"/>
    <property type="match status" value="1"/>
</dbReference>
<dbReference type="InterPro" id="IPR007627">
    <property type="entry name" value="RNA_pol_sigma70_r2"/>
</dbReference>
<dbReference type="Proteomes" id="UP000319732">
    <property type="component" value="Unassembled WGS sequence"/>
</dbReference>
<dbReference type="SUPFAM" id="SSF88659">
    <property type="entry name" value="Sigma3 and sigma4 domains of RNA polymerase sigma factors"/>
    <property type="match status" value="1"/>
</dbReference>
<dbReference type="SUPFAM" id="SSF88946">
    <property type="entry name" value="Sigma2 domain of RNA polymerase sigma factors"/>
    <property type="match status" value="1"/>
</dbReference>
<dbReference type="RefSeq" id="WP_142902924.1">
    <property type="nucleotide sequence ID" value="NZ_ML660088.1"/>
</dbReference>
<feature type="domain" description="DUF6596" evidence="3">
    <location>
        <begin position="182"/>
        <end position="282"/>
    </location>
</feature>
<feature type="domain" description="RNA polymerase sigma-70 region 2" evidence="1">
    <location>
        <begin position="18"/>
        <end position="77"/>
    </location>
</feature>
<name>A0A545U5H3_9GAMM</name>
<dbReference type="GO" id="GO:0006352">
    <property type="term" value="P:DNA-templated transcription initiation"/>
    <property type="evidence" value="ECO:0007669"/>
    <property type="project" value="InterPro"/>
</dbReference>
<evidence type="ECO:0000259" key="1">
    <source>
        <dbReference type="Pfam" id="PF04542"/>
    </source>
</evidence>